<evidence type="ECO:0000313" key="2">
    <source>
        <dbReference type="Proteomes" id="UP000253606"/>
    </source>
</evidence>
<sequence>MYFTFDEAGEQRFLVRKVLIKRAGAHAGTVSDGVGVGSWAVAPTPIVIGEDVNTIVDPCKTVHGF</sequence>
<dbReference type="AlphaFoldDB" id="A0A2Z5FV43"/>
<evidence type="ECO:0000313" key="1">
    <source>
        <dbReference type="EMBL" id="AXC10738.1"/>
    </source>
</evidence>
<gene>
    <name evidence="1" type="ORF">ACPOL_1390</name>
</gene>
<organism evidence="1 2">
    <name type="scientific">Acidisarcina polymorpha</name>
    <dbReference type="NCBI Taxonomy" id="2211140"/>
    <lineage>
        <taxon>Bacteria</taxon>
        <taxon>Pseudomonadati</taxon>
        <taxon>Acidobacteriota</taxon>
        <taxon>Terriglobia</taxon>
        <taxon>Terriglobales</taxon>
        <taxon>Acidobacteriaceae</taxon>
        <taxon>Acidisarcina</taxon>
    </lineage>
</organism>
<keyword evidence="2" id="KW-1185">Reference proteome</keyword>
<dbReference type="EMBL" id="CP030840">
    <property type="protein sequence ID" value="AXC10738.1"/>
    <property type="molecule type" value="Genomic_DNA"/>
</dbReference>
<dbReference type="KEGG" id="abas:ACPOL_1390"/>
<proteinExistence type="predicted"/>
<dbReference type="Proteomes" id="UP000253606">
    <property type="component" value="Chromosome"/>
</dbReference>
<protein>
    <submittedName>
        <fullName evidence="1">Uncharacterized protein</fullName>
    </submittedName>
</protein>
<accession>A0A2Z5FV43</accession>
<name>A0A2Z5FV43_9BACT</name>
<reference evidence="1 2" key="1">
    <citation type="journal article" date="2018" name="Front. Microbiol.">
        <title>Hydrolytic Capabilities as a Key to Environmental Success: Chitinolytic and Cellulolytic Acidobacteria From Acidic Sub-arctic Soils and Boreal Peatlands.</title>
        <authorList>
            <person name="Belova S.E."/>
            <person name="Ravin N.V."/>
            <person name="Pankratov T.A."/>
            <person name="Rakitin A.L."/>
            <person name="Ivanova A.A."/>
            <person name="Beletsky A.V."/>
            <person name="Mardanov A.V."/>
            <person name="Sinninghe Damste J.S."/>
            <person name="Dedysh S.N."/>
        </authorList>
    </citation>
    <scope>NUCLEOTIDE SEQUENCE [LARGE SCALE GENOMIC DNA]</scope>
    <source>
        <strain evidence="1 2">SBC82</strain>
    </source>
</reference>